<keyword evidence="2" id="KW-1185">Reference proteome</keyword>
<dbReference type="Proteomes" id="UP001175228">
    <property type="component" value="Unassembled WGS sequence"/>
</dbReference>
<sequence>MLLNSVHSIELKNPRSGLPPPTTNMCYRELLFKRSVECEHLTKTGQNIIDCQSSRCYLSAAHPSNCGSHQRPCSCRRYYGQPIRRVTAEVTGKCALCVEEGL</sequence>
<organism evidence="1 2">
    <name type="scientific">Armillaria luteobubalina</name>
    <dbReference type="NCBI Taxonomy" id="153913"/>
    <lineage>
        <taxon>Eukaryota</taxon>
        <taxon>Fungi</taxon>
        <taxon>Dikarya</taxon>
        <taxon>Basidiomycota</taxon>
        <taxon>Agaricomycotina</taxon>
        <taxon>Agaricomycetes</taxon>
        <taxon>Agaricomycetidae</taxon>
        <taxon>Agaricales</taxon>
        <taxon>Marasmiineae</taxon>
        <taxon>Physalacriaceae</taxon>
        <taxon>Armillaria</taxon>
    </lineage>
</organism>
<evidence type="ECO:0000313" key="1">
    <source>
        <dbReference type="EMBL" id="KAK0503258.1"/>
    </source>
</evidence>
<dbReference type="AlphaFoldDB" id="A0AA39QKE1"/>
<proteinExistence type="predicted"/>
<protein>
    <submittedName>
        <fullName evidence="1">Uncharacterized protein</fullName>
    </submittedName>
</protein>
<dbReference type="EMBL" id="JAUEPU010000004">
    <property type="protein sequence ID" value="KAK0503258.1"/>
    <property type="molecule type" value="Genomic_DNA"/>
</dbReference>
<comment type="caution">
    <text evidence="1">The sequence shown here is derived from an EMBL/GenBank/DDBJ whole genome shotgun (WGS) entry which is preliminary data.</text>
</comment>
<reference evidence="1" key="1">
    <citation type="submission" date="2023-06" db="EMBL/GenBank/DDBJ databases">
        <authorList>
            <consortium name="Lawrence Berkeley National Laboratory"/>
            <person name="Ahrendt S."/>
            <person name="Sahu N."/>
            <person name="Indic B."/>
            <person name="Wong-Bajracharya J."/>
            <person name="Merenyi Z."/>
            <person name="Ke H.-M."/>
            <person name="Monk M."/>
            <person name="Kocsube S."/>
            <person name="Drula E."/>
            <person name="Lipzen A."/>
            <person name="Balint B."/>
            <person name="Henrissat B."/>
            <person name="Andreopoulos B."/>
            <person name="Martin F.M."/>
            <person name="Harder C.B."/>
            <person name="Rigling D."/>
            <person name="Ford K.L."/>
            <person name="Foster G.D."/>
            <person name="Pangilinan J."/>
            <person name="Papanicolaou A."/>
            <person name="Barry K."/>
            <person name="LaButti K."/>
            <person name="Viragh M."/>
            <person name="Koriabine M."/>
            <person name="Yan M."/>
            <person name="Riley R."/>
            <person name="Champramary S."/>
            <person name="Plett K.L."/>
            <person name="Tsai I.J."/>
            <person name="Slot J."/>
            <person name="Sipos G."/>
            <person name="Plett J."/>
            <person name="Nagy L.G."/>
            <person name="Grigoriev I.V."/>
        </authorList>
    </citation>
    <scope>NUCLEOTIDE SEQUENCE</scope>
    <source>
        <strain evidence="1">HWK02</strain>
    </source>
</reference>
<accession>A0AA39QKE1</accession>
<gene>
    <name evidence="1" type="ORF">EDD18DRAFT_625851</name>
</gene>
<evidence type="ECO:0000313" key="2">
    <source>
        <dbReference type="Proteomes" id="UP001175228"/>
    </source>
</evidence>
<name>A0AA39QKE1_9AGAR</name>